<dbReference type="KEGG" id="ttq:NIES37_41550"/>
<dbReference type="Pfam" id="PF03473">
    <property type="entry name" value="MOSC"/>
    <property type="match status" value="1"/>
</dbReference>
<dbReference type="EMBL" id="AP018248">
    <property type="protein sequence ID" value="BAZ00171.1"/>
    <property type="molecule type" value="Genomic_DNA"/>
</dbReference>
<organism evidence="2 3">
    <name type="scientific">Tolypothrix tenuis PCC 7101</name>
    <dbReference type="NCBI Taxonomy" id="231146"/>
    <lineage>
        <taxon>Bacteria</taxon>
        <taxon>Bacillati</taxon>
        <taxon>Cyanobacteriota</taxon>
        <taxon>Cyanophyceae</taxon>
        <taxon>Nostocales</taxon>
        <taxon>Tolypothrichaceae</taxon>
        <taxon>Tolypothrix</taxon>
    </lineage>
</organism>
<reference evidence="2 3" key="1">
    <citation type="submission" date="2017-06" db="EMBL/GenBank/DDBJ databases">
        <title>Genome sequencing of cyanobaciteial culture collection at National Institute for Environmental Studies (NIES).</title>
        <authorList>
            <person name="Hirose Y."/>
            <person name="Shimura Y."/>
            <person name="Fujisawa T."/>
            <person name="Nakamura Y."/>
            <person name="Kawachi M."/>
        </authorList>
    </citation>
    <scope>NUCLEOTIDE SEQUENCE [LARGE SCALE GENOMIC DNA]</scope>
    <source>
        <strain evidence="2 3">NIES-37</strain>
    </source>
</reference>
<dbReference type="Proteomes" id="UP000218785">
    <property type="component" value="Chromosome"/>
</dbReference>
<gene>
    <name evidence="2" type="ORF">NIES37_41550</name>
</gene>
<accession>A0A1Z4N3A5</accession>
<dbReference type="InterPro" id="IPR011037">
    <property type="entry name" value="Pyrv_Knase-like_insert_dom_sf"/>
</dbReference>
<proteinExistence type="predicted"/>
<keyword evidence="3" id="KW-1185">Reference proteome</keyword>
<evidence type="ECO:0000259" key="1">
    <source>
        <dbReference type="PROSITE" id="PS51340"/>
    </source>
</evidence>
<dbReference type="InterPro" id="IPR005302">
    <property type="entry name" value="MoCF_Sase_C"/>
</dbReference>
<evidence type="ECO:0000313" key="3">
    <source>
        <dbReference type="Proteomes" id="UP000218785"/>
    </source>
</evidence>
<dbReference type="PROSITE" id="PS51340">
    <property type="entry name" value="MOSC"/>
    <property type="match status" value="1"/>
</dbReference>
<dbReference type="AlphaFoldDB" id="A0A1Z4N3A5"/>
<dbReference type="Pfam" id="PF03476">
    <property type="entry name" value="MOSC_N"/>
    <property type="match status" value="1"/>
</dbReference>
<dbReference type="GO" id="GO:0030151">
    <property type="term" value="F:molybdenum ion binding"/>
    <property type="evidence" value="ECO:0007669"/>
    <property type="project" value="InterPro"/>
</dbReference>
<dbReference type="SUPFAM" id="SSF141673">
    <property type="entry name" value="MOSC N-terminal domain-like"/>
    <property type="match status" value="1"/>
</dbReference>
<name>A0A1Z4N3A5_9CYAN</name>
<sequence length="262" mass="29258">MMPYLAKILLYPIKSFDGVEVEKARVLSSGTLEFDREFAIFDERGNFVNGKRHAKIHSLRAKFALSNRTLSLQIPGSNSEQVFHLDGDKQALTATLSDFFGFTVKLQQNSVQGFPDDTERLGPTVISTATLTEVASWFPGVTVEQMRRRMRANLEIGGVPAFWEDQLFSSQSDQTVSFRIGNVNFIGVQPCQRCVVPTRNPDSGLADAQFQKTFVTQRQATLPNWVAISRFNHFYKLSVNTIASISPFEAMLQIGNEVAIIG</sequence>
<evidence type="ECO:0000313" key="2">
    <source>
        <dbReference type="EMBL" id="BAZ00171.1"/>
    </source>
</evidence>
<dbReference type="GO" id="GO:0003824">
    <property type="term" value="F:catalytic activity"/>
    <property type="evidence" value="ECO:0007669"/>
    <property type="project" value="InterPro"/>
</dbReference>
<dbReference type="GO" id="GO:0030170">
    <property type="term" value="F:pyridoxal phosphate binding"/>
    <property type="evidence" value="ECO:0007669"/>
    <property type="project" value="InterPro"/>
</dbReference>
<dbReference type="SUPFAM" id="SSF50800">
    <property type="entry name" value="PK beta-barrel domain-like"/>
    <property type="match status" value="1"/>
</dbReference>
<feature type="domain" description="MOSC" evidence="1">
    <location>
        <begin position="89"/>
        <end position="261"/>
    </location>
</feature>
<protein>
    <submittedName>
        <fullName evidence="2">MOSC domain-containing protein</fullName>
    </submittedName>
</protein>
<dbReference type="InterPro" id="IPR005303">
    <property type="entry name" value="MOCOS_middle"/>
</dbReference>